<dbReference type="Proteomes" id="UP000032671">
    <property type="component" value="Unassembled WGS sequence"/>
</dbReference>
<evidence type="ECO:0000313" key="3">
    <source>
        <dbReference type="EMBL" id="GEL59968.1"/>
    </source>
</evidence>
<evidence type="ECO:0000256" key="1">
    <source>
        <dbReference type="ARBA" id="ARBA00005260"/>
    </source>
</evidence>
<dbReference type="CDD" id="cd10153">
    <property type="entry name" value="RcnR-FrmR-like_DUF156"/>
    <property type="match status" value="1"/>
</dbReference>
<evidence type="ECO:0008006" key="6">
    <source>
        <dbReference type="Google" id="ProtNLM"/>
    </source>
</evidence>
<dbReference type="RefSeq" id="WP_003626675.1">
    <property type="nucleotide sequence ID" value="NZ_BAMV01000049.1"/>
</dbReference>
<dbReference type="Proteomes" id="UP000321891">
    <property type="component" value="Unassembled WGS sequence"/>
</dbReference>
<accession>A0A6N3SUN7</accession>
<sequence>MPHTPAEKKRVLTRVRRIRGQLDALEQALEKGADCGPVLQQVAAIRGAINGLMAGVLESHLREEFVECAGDRDAASGSIENVVSLVRSYLR</sequence>
<dbReference type="GeneID" id="60377538"/>
<dbReference type="GO" id="GO:0003677">
    <property type="term" value="F:DNA binding"/>
    <property type="evidence" value="ECO:0007669"/>
    <property type="project" value="InterPro"/>
</dbReference>
<reference evidence="2 4" key="1">
    <citation type="submission" date="2012-11" db="EMBL/GenBank/DDBJ databases">
        <title>Whole genome sequence of Acetobacter cibinongensis 4H-1.</title>
        <authorList>
            <person name="Azuma Y."/>
            <person name="Higashiura N."/>
            <person name="Hirakawa H."/>
            <person name="Matsushita K."/>
        </authorList>
    </citation>
    <scope>NUCLEOTIDE SEQUENCE [LARGE SCALE GENOMIC DNA]</scope>
    <source>
        <strain evidence="2 4">4H-1</strain>
    </source>
</reference>
<dbReference type="Pfam" id="PF02583">
    <property type="entry name" value="Trns_repr_metal"/>
    <property type="match status" value="1"/>
</dbReference>
<protein>
    <recommendedName>
        <fullName evidence="6">Regulator protein FrmR</fullName>
    </recommendedName>
</protein>
<dbReference type="GO" id="GO:0045892">
    <property type="term" value="P:negative regulation of DNA-templated transcription"/>
    <property type="evidence" value="ECO:0007669"/>
    <property type="project" value="UniProtKB-ARBA"/>
</dbReference>
<dbReference type="PANTHER" id="PTHR33677:SF5">
    <property type="entry name" value="TRANSCRIPTIONAL REPRESSOR FRMR"/>
    <property type="match status" value="1"/>
</dbReference>
<dbReference type="InterPro" id="IPR038390">
    <property type="entry name" value="Metal_Tscrpt_repr_sf"/>
</dbReference>
<evidence type="ECO:0000313" key="2">
    <source>
        <dbReference type="EMBL" id="GAN61643.1"/>
    </source>
</evidence>
<comment type="caution">
    <text evidence="2">The sequence shown here is derived from an EMBL/GenBank/DDBJ whole genome shotgun (WGS) entry which is preliminary data.</text>
</comment>
<dbReference type="PANTHER" id="PTHR33677">
    <property type="entry name" value="TRANSCRIPTIONAL REPRESSOR FRMR-RELATED"/>
    <property type="match status" value="1"/>
</dbReference>
<reference evidence="3 5" key="2">
    <citation type="submission" date="2019-07" db="EMBL/GenBank/DDBJ databases">
        <title>Whole genome shotgun sequence of Acetobacter cibinongensis NBRC 16605.</title>
        <authorList>
            <person name="Hosoyama A."/>
            <person name="Uohara A."/>
            <person name="Ohji S."/>
            <person name="Ichikawa N."/>
        </authorList>
    </citation>
    <scope>NUCLEOTIDE SEQUENCE [LARGE SCALE GENOMIC DNA]</scope>
    <source>
        <strain evidence="3 5">NBRC 16605</strain>
    </source>
</reference>
<dbReference type="STRING" id="1231339.Abci_051_020"/>
<accession>A0A0D6N7U8</accession>
<evidence type="ECO:0000313" key="4">
    <source>
        <dbReference type="Proteomes" id="UP000032671"/>
    </source>
</evidence>
<name>A0A0D6N7U8_9PROT</name>
<comment type="similarity">
    <text evidence="1">Belongs to the FrmR/RcnR family.</text>
</comment>
<dbReference type="EMBL" id="BAMV01000049">
    <property type="protein sequence ID" value="GAN61643.1"/>
    <property type="molecule type" value="Genomic_DNA"/>
</dbReference>
<keyword evidence="5" id="KW-1185">Reference proteome</keyword>
<dbReference type="InterPro" id="IPR003735">
    <property type="entry name" value="Metal_Tscrpt_repr"/>
</dbReference>
<evidence type="ECO:0000313" key="5">
    <source>
        <dbReference type="Proteomes" id="UP000321891"/>
    </source>
</evidence>
<dbReference type="AlphaFoldDB" id="A0A0D6N7U8"/>
<gene>
    <name evidence="2" type="ORF">Abci_051_020</name>
    <name evidence="3" type="ORF">ACI01nite_25700</name>
</gene>
<organism evidence="2 4">
    <name type="scientific">Acetobacter cibinongensis</name>
    <dbReference type="NCBI Taxonomy" id="146475"/>
    <lineage>
        <taxon>Bacteria</taxon>
        <taxon>Pseudomonadati</taxon>
        <taxon>Pseudomonadota</taxon>
        <taxon>Alphaproteobacteria</taxon>
        <taxon>Acetobacterales</taxon>
        <taxon>Acetobacteraceae</taxon>
        <taxon>Acetobacter</taxon>
    </lineage>
</organism>
<dbReference type="NCBIfam" id="NF008464">
    <property type="entry name" value="PRK11352.1"/>
    <property type="match status" value="1"/>
</dbReference>
<proteinExistence type="inferred from homology"/>
<dbReference type="EMBL" id="BJVU01000018">
    <property type="protein sequence ID" value="GEL59968.1"/>
    <property type="molecule type" value="Genomic_DNA"/>
</dbReference>
<dbReference type="GO" id="GO:0046872">
    <property type="term" value="F:metal ion binding"/>
    <property type="evidence" value="ECO:0007669"/>
    <property type="project" value="InterPro"/>
</dbReference>
<dbReference type="Gene3D" id="1.20.58.1000">
    <property type="entry name" value="Metal-sensitive repressor, helix protomer"/>
    <property type="match status" value="1"/>
</dbReference>